<gene>
    <name evidence="2" type="ORF">NDU88_004710</name>
</gene>
<evidence type="ECO:0000313" key="3">
    <source>
        <dbReference type="Proteomes" id="UP001066276"/>
    </source>
</evidence>
<accession>A0AAV7RK11</accession>
<protein>
    <recommendedName>
        <fullName evidence="4">Armadillo repeat-containing protein 2</fullName>
    </recommendedName>
</protein>
<feature type="region of interest" description="Disordered" evidence="1">
    <location>
        <begin position="108"/>
        <end position="153"/>
    </location>
</feature>
<comment type="caution">
    <text evidence="2">The sequence shown here is derived from an EMBL/GenBank/DDBJ whole genome shotgun (WGS) entry which is preliminary data.</text>
</comment>
<dbReference type="InterPro" id="IPR016024">
    <property type="entry name" value="ARM-type_fold"/>
</dbReference>
<dbReference type="AlphaFoldDB" id="A0AAV7RK11"/>
<sequence length="804" mass="91107">MNKESFLELRLLEHQKTGRHRLSAHILCFTHVELSEFHYTVGISLHASSFESPDSRPVSGTRLSPLHHRPKVLGSAAKEEESFPSIPKPPLHPVDVRRISNSRARLFKTGSQGSLLPDKGFHPEEAKKQSSLEEPLTSCAVPSPRRDHSFKEEKVHTQCSQLSRREDRPSSCPENIDNRKIDIKTGSETSSTRYETETEDEECYWNLRISPILLKLDEGFGEGNQDDLCHLCFHLHQALEEGHLLGKRCKRRAVILKTLFKLVELGSDLLGLKLANLILALKVSGKNLLNICKLVFKISRSENNDSLFQNDNILDSMLEVLKVEDLQANSEAVLYCMAALKFLSGNTTLLHDLFGKGALELLVELMNQINSSSKETHTAASSLGHLLVQITATLRNFADLPQSRHKFLVSNALSELCIVLEQHMSDSDVCTNIARLFSKLSSYNDCCAALAECPRCYFLFLEVLNKHPRKQDLVVRIIFTIGNLTAKNNQAREQFHAEKGSVETLLSLFSTYVELDMKTTKLRMESEKIKNQKRPSDVEDVLIKLIRVIANISIHPDIGAELSATQQCVDLLVRVLEYKSIDECDELVINAAATINNLSYYQGNKSIVQRRKLHIAELLLKLLLGNSMHGILEAARVYGNLSQYPEVRDFIVRKNVYKFMIALMDAKHEDVCFSACGVLINLTVDGNKRQILKEEGGIKKLIDCLRDFGPSDWQLASLVCKTLWNYSENMTNTALWFGEEADMLLELLSSFLDDEIALDCNFDEDLREYHKMCWQTEFKPVALQLVDRIQRHHTYLEPLPIPSL</sequence>
<dbReference type="Gene3D" id="1.25.10.10">
    <property type="entry name" value="Leucine-rich Repeat Variant"/>
    <property type="match status" value="2"/>
</dbReference>
<dbReference type="EMBL" id="JANPWB010000009">
    <property type="protein sequence ID" value="KAJ1151931.1"/>
    <property type="molecule type" value="Genomic_DNA"/>
</dbReference>
<evidence type="ECO:0000313" key="2">
    <source>
        <dbReference type="EMBL" id="KAJ1151931.1"/>
    </source>
</evidence>
<organism evidence="2 3">
    <name type="scientific">Pleurodeles waltl</name>
    <name type="common">Iberian ribbed newt</name>
    <dbReference type="NCBI Taxonomy" id="8319"/>
    <lineage>
        <taxon>Eukaryota</taxon>
        <taxon>Metazoa</taxon>
        <taxon>Chordata</taxon>
        <taxon>Craniata</taxon>
        <taxon>Vertebrata</taxon>
        <taxon>Euteleostomi</taxon>
        <taxon>Amphibia</taxon>
        <taxon>Batrachia</taxon>
        <taxon>Caudata</taxon>
        <taxon>Salamandroidea</taxon>
        <taxon>Salamandridae</taxon>
        <taxon>Pleurodelinae</taxon>
        <taxon>Pleurodeles</taxon>
    </lineage>
</organism>
<feature type="compositionally biased region" description="Basic and acidic residues" evidence="1">
    <location>
        <begin position="119"/>
        <end position="131"/>
    </location>
</feature>
<evidence type="ECO:0000256" key="1">
    <source>
        <dbReference type="SAM" id="MobiDB-lite"/>
    </source>
</evidence>
<dbReference type="GO" id="GO:0007288">
    <property type="term" value="P:sperm axoneme assembly"/>
    <property type="evidence" value="ECO:0007669"/>
    <property type="project" value="TreeGrafter"/>
</dbReference>
<feature type="compositionally biased region" description="Basic and acidic residues" evidence="1">
    <location>
        <begin position="144"/>
        <end position="153"/>
    </location>
</feature>
<dbReference type="InterPro" id="IPR011989">
    <property type="entry name" value="ARM-like"/>
</dbReference>
<evidence type="ECO:0008006" key="4">
    <source>
        <dbReference type="Google" id="ProtNLM"/>
    </source>
</evidence>
<dbReference type="Proteomes" id="UP001066276">
    <property type="component" value="Chromosome 5"/>
</dbReference>
<reference evidence="2" key="1">
    <citation type="journal article" date="2022" name="bioRxiv">
        <title>Sequencing and chromosome-scale assembly of the giantPleurodeles waltlgenome.</title>
        <authorList>
            <person name="Brown T."/>
            <person name="Elewa A."/>
            <person name="Iarovenko S."/>
            <person name="Subramanian E."/>
            <person name="Araus A.J."/>
            <person name="Petzold A."/>
            <person name="Susuki M."/>
            <person name="Suzuki K.-i.T."/>
            <person name="Hayashi T."/>
            <person name="Toyoda A."/>
            <person name="Oliveira C."/>
            <person name="Osipova E."/>
            <person name="Leigh N.D."/>
            <person name="Simon A."/>
            <person name="Yun M.H."/>
        </authorList>
    </citation>
    <scope>NUCLEOTIDE SEQUENCE</scope>
    <source>
        <strain evidence="2">20211129_DDA</strain>
        <tissue evidence="2">Liver</tissue>
    </source>
</reference>
<dbReference type="PANTHER" id="PTHR21356:SF1">
    <property type="entry name" value="ARMADILLO REPEAT-CONTAINING PROTEIN 2"/>
    <property type="match status" value="1"/>
</dbReference>
<proteinExistence type="predicted"/>
<dbReference type="SMART" id="SM00185">
    <property type="entry name" value="ARM"/>
    <property type="match status" value="5"/>
</dbReference>
<dbReference type="PANTHER" id="PTHR21356">
    <property type="entry name" value="ARMADILLO REPEAT CONTAINING 2"/>
    <property type="match status" value="1"/>
</dbReference>
<dbReference type="InterPro" id="IPR038905">
    <property type="entry name" value="ARMC2"/>
</dbReference>
<keyword evidence="3" id="KW-1185">Reference proteome</keyword>
<feature type="region of interest" description="Disordered" evidence="1">
    <location>
        <begin position="49"/>
        <end position="94"/>
    </location>
</feature>
<name>A0AAV7RK11_PLEWA</name>
<dbReference type="SUPFAM" id="SSF48371">
    <property type="entry name" value="ARM repeat"/>
    <property type="match status" value="1"/>
</dbReference>
<dbReference type="InterPro" id="IPR000225">
    <property type="entry name" value="Armadillo"/>
</dbReference>